<comment type="caution">
    <text evidence="2">The sequence shown here is derived from an EMBL/GenBank/DDBJ whole genome shotgun (WGS) entry which is preliminary data.</text>
</comment>
<dbReference type="SUPFAM" id="SSF48452">
    <property type="entry name" value="TPR-like"/>
    <property type="match status" value="1"/>
</dbReference>
<sequence length="367" mass="40458">MTKYYLIIPASLLIVVGVFVVLSANKPKTELISPTLPAQTQTSKAAPEQSLLYYINTSQEFLNKAQVLSTNTNQTPAEKQEILDTARLALESIAKGIAIYPQDDRGFAQRATIYEAVMPVNVDFRKMAIADLEQAVVINRQNPLYLARLANLYLQIPDFNNAARVWYKAYLINPVDVQTLYNLADALEKSGQGVQSFHYFEKLISLLPANDTNLATIKNRQQGLAELIQNSRLEYLSEPELFVQAAPTGQQTEPLGIEDLPLQQAAAANQVIIAAPNDSDPPAGEAGPGSVSSNSKGGEAILPANEKEVTIKTPLVKDNTFIYVKAISTTQNKVIYVSSKNPEEGYFKVAIDTPINSEIKFNWWIIK</sequence>
<dbReference type="AlphaFoldDB" id="A0A2H0WM72"/>
<feature type="region of interest" description="Disordered" evidence="1">
    <location>
        <begin position="276"/>
        <end position="299"/>
    </location>
</feature>
<dbReference type="InterPro" id="IPR019734">
    <property type="entry name" value="TPR_rpt"/>
</dbReference>
<dbReference type="EMBL" id="PEZJ01000032">
    <property type="protein sequence ID" value="PIS13757.1"/>
    <property type="molecule type" value="Genomic_DNA"/>
</dbReference>
<reference evidence="3" key="1">
    <citation type="submission" date="2017-09" db="EMBL/GenBank/DDBJ databases">
        <title>Depth-based differentiation of microbial function through sediment-hosted aquifers and enrichment of novel symbionts in the deep terrestrial subsurface.</title>
        <authorList>
            <person name="Probst A.J."/>
            <person name="Ladd B."/>
            <person name="Jarett J.K."/>
            <person name="Geller-Mcgrath D.E."/>
            <person name="Sieber C.M.K."/>
            <person name="Emerson J.B."/>
            <person name="Anantharaman K."/>
            <person name="Thomas B.C."/>
            <person name="Malmstrom R."/>
            <person name="Stieglmeier M."/>
            <person name="Klingl A."/>
            <person name="Woyke T."/>
            <person name="Ryan C.M."/>
            <person name="Banfield J.F."/>
        </authorList>
    </citation>
    <scope>NUCLEOTIDE SEQUENCE [LARGE SCALE GENOMIC DNA]</scope>
</reference>
<protein>
    <submittedName>
        <fullName evidence="2">Uncharacterized protein</fullName>
    </submittedName>
</protein>
<dbReference type="InterPro" id="IPR011990">
    <property type="entry name" value="TPR-like_helical_dom_sf"/>
</dbReference>
<accession>A0A2H0WM72</accession>
<gene>
    <name evidence="2" type="ORF">COT65_02470</name>
</gene>
<name>A0A2H0WM72_9BACT</name>
<evidence type="ECO:0000256" key="1">
    <source>
        <dbReference type="SAM" id="MobiDB-lite"/>
    </source>
</evidence>
<proteinExistence type="predicted"/>
<dbReference type="Gene3D" id="1.25.40.10">
    <property type="entry name" value="Tetratricopeptide repeat domain"/>
    <property type="match status" value="1"/>
</dbReference>
<dbReference type="Proteomes" id="UP000230033">
    <property type="component" value="Unassembled WGS sequence"/>
</dbReference>
<evidence type="ECO:0000313" key="3">
    <source>
        <dbReference type="Proteomes" id="UP000230033"/>
    </source>
</evidence>
<evidence type="ECO:0000313" key="2">
    <source>
        <dbReference type="EMBL" id="PIS13757.1"/>
    </source>
</evidence>
<organism evidence="2 3">
    <name type="scientific">Candidatus Shapirobacteria bacterium CG09_land_8_20_14_0_10_47_13</name>
    <dbReference type="NCBI Taxonomy" id="1974481"/>
    <lineage>
        <taxon>Bacteria</taxon>
        <taxon>Candidatus Shapironibacteriota</taxon>
    </lineage>
</organism>
<dbReference type="SMART" id="SM00028">
    <property type="entry name" value="TPR"/>
    <property type="match status" value="2"/>
</dbReference>